<gene>
    <name evidence="1" type="ORF">A2994_00980</name>
</gene>
<dbReference type="EMBL" id="METE01000002">
    <property type="protein sequence ID" value="OGB85580.1"/>
    <property type="molecule type" value="Genomic_DNA"/>
</dbReference>
<dbReference type="AlphaFoldDB" id="A0A1F4PPS0"/>
<sequence length="350" mass="39081">MNKARIILWLIVALLTSQIWSGVPSVIAFEQLPRSLAWELMGQSGIEQLTPDGYPYSIINTPPGATIQMSVKVRNRSRNPRAEVWYGKSALIKEGPSYPNAHAIGIGTWDPMDNKPSFLDASSFVINGNRLAYYDGAPVNKGGIMDLSWTVRVADNTPNGTYDLVLSLVREHDEWGYRVTPKGVNHKYRSILFRFVIGNNPSQIKTYNPQGSDLVFDYPNNWEIARDFSLSEENSSVFSSAIYLSSPSVPMEGDYPLGVHLVRNAGTTIDQAIQNFIADLNPGIWGTPEISSTLYTAKNHPYKHLFIRSLSDTGTIRRDFVVNEHNFVVTIGNDSGNNWSVVDIIRNSLR</sequence>
<evidence type="ECO:0000313" key="2">
    <source>
        <dbReference type="Proteomes" id="UP000179010"/>
    </source>
</evidence>
<protein>
    <submittedName>
        <fullName evidence="1">Uncharacterized protein</fullName>
    </submittedName>
</protein>
<name>A0A1F4PPS0_UNCK3</name>
<dbReference type="Proteomes" id="UP000179010">
    <property type="component" value="Unassembled WGS sequence"/>
</dbReference>
<reference evidence="1 2" key="1">
    <citation type="journal article" date="2016" name="Nat. Commun.">
        <title>Thousands of microbial genomes shed light on interconnected biogeochemical processes in an aquifer system.</title>
        <authorList>
            <person name="Anantharaman K."/>
            <person name="Brown C.T."/>
            <person name="Hug L.A."/>
            <person name="Sharon I."/>
            <person name="Castelle C.J."/>
            <person name="Probst A.J."/>
            <person name="Thomas B.C."/>
            <person name="Singh A."/>
            <person name="Wilkins M.J."/>
            <person name="Karaoz U."/>
            <person name="Brodie E.L."/>
            <person name="Williams K.H."/>
            <person name="Hubbard S.S."/>
            <person name="Banfield J.F."/>
        </authorList>
    </citation>
    <scope>NUCLEOTIDE SEQUENCE [LARGE SCALE GENOMIC DNA]</scope>
</reference>
<evidence type="ECO:0000313" key="1">
    <source>
        <dbReference type="EMBL" id="OGB85580.1"/>
    </source>
</evidence>
<dbReference type="STRING" id="1798539.A2994_00980"/>
<organism evidence="1 2">
    <name type="scientific">candidate division Kazan bacterium RIFCSPLOWO2_01_FULL_48_13</name>
    <dbReference type="NCBI Taxonomy" id="1798539"/>
    <lineage>
        <taxon>Bacteria</taxon>
        <taxon>Bacteria division Kazan-3B-28</taxon>
    </lineage>
</organism>
<comment type="caution">
    <text evidence="1">The sequence shown here is derived from an EMBL/GenBank/DDBJ whole genome shotgun (WGS) entry which is preliminary data.</text>
</comment>
<proteinExistence type="predicted"/>
<accession>A0A1F4PPS0</accession>